<keyword evidence="3" id="KW-1185">Reference proteome</keyword>
<proteinExistence type="predicted"/>
<dbReference type="EMBL" id="WNYA01000887">
    <property type="protein sequence ID" value="KAG8546940.1"/>
    <property type="molecule type" value="Genomic_DNA"/>
</dbReference>
<feature type="non-terminal residue" evidence="2">
    <location>
        <position position="77"/>
    </location>
</feature>
<sequence length="77" mass="9199">MNYNNLLLFADNQDEGQMVDNEMEEKEQEKKDEYKKSTVCVQETSELYEELQIRVTGEQKNDRHEMRERLSIPVAET</sequence>
<comment type="caution">
    <text evidence="2">The sequence shown here is derived from an EMBL/GenBank/DDBJ whole genome shotgun (WGS) entry which is preliminary data.</text>
</comment>
<dbReference type="AlphaFoldDB" id="A0AAV6ZFC3"/>
<feature type="region of interest" description="Disordered" evidence="1">
    <location>
        <begin position="58"/>
        <end position="77"/>
    </location>
</feature>
<organism evidence="2 3">
    <name type="scientific">Engystomops pustulosus</name>
    <name type="common">Tungara frog</name>
    <name type="synonym">Physalaemus pustulosus</name>
    <dbReference type="NCBI Taxonomy" id="76066"/>
    <lineage>
        <taxon>Eukaryota</taxon>
        <taxon>Metazoa</taxon>
        <taxon>Chordata</taxon>
        <taxon>Craniata</taxon>
        <taxon>Vertebrata</taxon>
        <taxon>Euteleostomi</taxon>
        <taxon>Amphibia</taxon>
        <taxon>Batrachia</taxon>
        <taxon>Anura</taxon>
        <taxon>Neobatrachia</taxon>
        <taxon>Hyloidea</taxon>
        <taxon>Leptodactylidae</taxon>
        <taxon>Leiuperinae</taxon>
        <taxon>Engystomops</taxon>
    </lineage>
</organism>
<dbReference type="Proteomes" id="UP000824782">
    <property type="component" value="Unassembled WGS sequence"/>
</dbReference>
<protein>
    <submittedName>
        <fullName evidence="2">Uncharacterized protein</fullName>
    </submittedName>
</protein>
<evidence type="ECO:0000256" key="1">
    <source>
        <dbReference type="SAM" id="MobiDB-lite"/>
    </source>
</evidence>
<feature type="compositionally biased region" description="Basic and acidic residues" evidence="1">
    <location>
        <begin position="58"/>
        <end position="70"/>
    </location>
</feature>
<feature type="region of interest" description="Disordered" evidence="1">
    <location>
        <begin position="12"/>
        <end position="31"/>
    </location>
</feature>
<gene>
    <name evidence="2" type="ORF">GDO81_029476</name>
</gene>
<reference evidence="2" key="1">
    <citation type="thesis" date="2020" institute="ProQuest LLC" country="789 East Eisenhower Parkway, Ann Arbor, MI, USA">
        <title>Comparative Genomics and Chromosome Evolution.</title>
        <authorList>
            <person name="Mudd A.B."/>
        </authorList>
    </citation>
    <scope>NUCLEOTIDE SEQUENCE</scope>
    <source>
        <strain evidence="2">237g6f4</strain>
        <tissue evidence="2">Blood</tissue>
    </source>
</reference>
<evidence type="ECO:0000313" key="3">
    <source>
        <dbReference type="Proteomes" id="UP000824782"/>
    </source>
</evidence>
<accession>A0AAV6ZFC3</accession>
<name>A0AAV6ZFC3_ENGPU</name>
<evidence type="ECO:0000313" key="2">
    <source>
        <dbReference type="EMBL" id="KAG8546940.1"/>
    </source>
</evidence>